<dbReference type="InterPro" id="IPR010982">
    <property type="entry name" value="Lambda_DNA-bd_dom_sf"/>
</dbReference>
<protein>
    <recommendedName>
        <fullName evidence="2">HigA2-like helix-turn-helix domain-containing protein</fullName>
    </recommendedName>
</protein>
<feature type="domain" description="HigA2-like helix-turn-helix" evidence="2">
    <location>
        <begin position="25"/>
        <end position="71"/>
    </location>
</feature>
<name>J9ZBX6_LEPFM</name>
<evidence type="ECO:0000259" key="2">
    <source>
        <dbReference type="Pfam" id="PF13744"/>
    </source>
</evidence>
<reference evidence="3 4" key="1">
    <citation type="journal article" date="2011" name="J. Microbiol.">
        <title>Complete genome of Leptospirillum ferriphilum ML-04 provides insight into its physiology and environmental adaptation.</title>
        <authorList>
            <person name="Mi S."/>
            <person name="Song J."/>
            <person name="Lin J."/>
            <person name="Che Y."/>
            <person name="Zheng H."/>
            <person name="Lin J."/>
        </authorList>
    </citation>
    <scope>NUCLEOTIDE SEQUENCE [LARGE SCALE GENOMIC DNA]</scope>
    <source>
        <strain evidence="3 4">ML-04</strain>
    </source>
</reference>
<dbReference type="InterPro" id="IPR039554">
    <property type="entry name" value="HigA2-like_HTH"/>
</dbReference>
<dbReference type="KEGG" id="lfi:LFML04_1754"/>
<feature type="region of interest" description="Disordered" evidence="1">
    <location>
        <begin position="18"/>
        <end position="41"/>
    </location>
</feature>
<dbReference type="STRING" id="1048260.LFML04_1754"/>
<sequence>MILRRRVCQTESMESNYLRISSRSSQREAAKKPGIPQPRLNDRLQGKLQTFSLVARVKMISKVGIHVDVHVIVA</sequence>
<dbReference type="EMBL" id="CP002919">
    <property type="protein sequence ID" value="AFS53954.1"/>
    <property type="molecule type" value="Genomic_DNA"/>
</dbReference>
<evidence type="ECO:0000313" key="4">
    <source>
        <dbReference type="Proteomes" id="UP000006177"/>
    </source>
</evidence>
<dbReference type="SUPFAM" id="SSF47413">
    <property type="entry name" value="lambda repressor-like DNA-binding domains"/>
    <property type="match status" value="1"/>
</dbReference>
<dbReference type="Pfam" id="PF13744">
    <property type="entry name" value="HTH_37"/>
    <property type="match status" value="1"/>
</dbReference>
<dbReference type="Gene3D" id="1.10.260.40">
    <property type="entry name" value="lambda repressor-like DNA-binding domains"/>
    <property type="match status" value="1"/>
</dbReference>
<accession>J9ZBX6</accession>
<evidence type="ECO:0000256" key="1">
    <source>
        <dbReference type="SAM" id="MobiDB-lite"/>
    </source>
</evidence>
<dbReference type="Proteomes" id="UP000006177">
    <property type="component" value="Chromosome"/>
</dbReference>
<dbReference type="HOGENOM" id="CLU_196720_0_0_0"/>
<evidence type="ECO:0000313" key="3">
    <source>
        <dbReference type="EMBL" id="AFS53954.1"/>
    </source>
</evidence>
<gene>
    <name evidence="3" type="ordered locus">LFML04_1754</name>
</gene>
<organism evidence="3 4">
    <name type="scientific">Leptospirillum ferriphilum (strain ML-04)</name>
    <dbReference type="NCBI Taxonomy" id="1048260"/>
    <lineage>
        <taxon>Bacteria</taxon>
        <taxon>Pseudomonadati</taxon>
        <taxon>Nitrospirota</taxon>
        <taxon>Nitrospiria</taxon>
        <taxon>Nitrospirales</taxon>
        <taxon>Nitrospiraceae</taxon>
        <taxon>Leptospirillum</taxon>
    </lineage>
</organism>
<dbReference type="GO" id="GO:0003677">
    <property type="term" value="F:DNA binding"/>
    <property type="evidence" value="ECO:0007669"/>
    <property type="project" value="InterPro"/>
</dbReference>
<proteinExistence type="predicted"/>
<dbReference type="PATRIC" id="fig|1048260.3.peg.1891"/>
<dbReference type="AlphaFoldDB" id="J9ZBX6"/>